<organism evidence="6 7">
    <name type="scientific">Paenibacillus harenae</name>
    <dbReference type="NCBI Taxonomy" id="306543"/>
    <lineage>
        <taxon>Bacteria</taxon>
        <taxon>Bacillati</taxon>
        <taxon>Bacillota</taxon>
        <taxon>Bacilli</taxon>
        <taxon>Bacillales</taxon>
        <taxon>Paenibacillaceae</taxon>
        <taxon>Paenibacillus</taxon>
    </lineage>
</organism>
<dbReference type="Pfam" id="PF00126">
    <property type="entry name" value="HTH_1"/>
    <property type="match status" value="1"/>
</dbReference>
<reference evidence="6 7" key="1">
    <citation type="submission" date="2023-07" db="EMBL/GenBank/DDBJ databases">
        <title>Sorghum-associated microbial communities from plants grown in Nebraska, USA.</title>
        <authorList>
            <person name="Schachtman D."/>
        </authorList>
    </citation>
    <scope>NUCLEOTIDE SEQUENCE [LARGE SCALE GENOMIC DNA]</scope>
    <source>
        <strain evidence="6 7">CC482</strain>
    </source>
</reference>
<evidence type="ECO:0000313" key="6">
    <source>
        <dbReference type="EMBL" id="MDQ0111939.1"/>
    </source>
</evidence>
<dbReference type="PANTHER" id="PTHR30419:SF28">
    <property type="entry name" value="HTH-TYPE TRANSCRIPTIONAL REGULATOR BSDA"/>
    <property type="match status" value="1"/>
</dbReference>
<gene>
    <name evidence="6" type="ORF">J2T15_001372</name>
</gene>
<dbReference type="CDD" id="cd05466">
    <property type="entry name" value="PBP2_LTTR_substrate"/>
    <property type="match status" value="1"/>
</dbReference>
<evidence type="ECO:0000256" key="1">
    <source>
        <dbReference type="ARBA" id="ARBA00009437"/>
    </source>
</evidence>
<proteinExistence type="inferred from homology"/>
<dbReference type="RefSeq" id="WP_307202290.1">
    <property type="nucleotide sequence ID" value="NZ_JAUSSU010000002.1"/>
</dbReference>
<dbReference type="Gene3D" id="1.10.10.10">
    <property type="entry name" value="Winged helix-like DNA-binding domain superfamily/Winged helix DNA-binding domain"/>
    <property type="match status" value="1"/>
</dbReference>
<dbReference type="InterPro" id="IPR036388">
    <property type="entry name" value="WH-like_DNA-bd_sf"/>
</dbReference>
<dbReference type="InterPro" id="IPR050950">
    <property type="entry name" value="HTH-type_LysR_regulators"/>
</dbReference>
<keyword evidence="4" id="KW-0804">Transcription</keyword>
<dbReference type="InterPro" id="IPR000847">
    <property type="entry name" value="LysR_HTH_N"/>
</dbReference>
<evidence type="ECO:0000256" key="2">
    <source>
        <dbReference type="ARBA" id="ARBA00023015"/>
    </source>
</evidence>
<dbReference type="EMBL" id="JAUSSU010000002">
    <property type="protein sequence ID" value="MDQ0111939.1"/>
    <property type="molecule type" value="Genomic_DNA"/>
</dbReference>
<dbReference type="SUPFAM" id="SSF46785">
    <property type="entry name" value="Winged helix' DNA-binding domain"/>
    <property type="match status" value="1"/>
</dbReference>
<comment type="similarity">
    <text evidence="1">Belongs to the LysR transcriptional regulatory family.</text>
</comment>
<dbReference type="PROSITE" id="PS50931">
    <property type="entry name" value="HTH_LYSR"/>
    <property type="match status" value="1"/>
</dbReference>
<accession>A0ABT9U0W1</accession>
<dbReference type="InterPro" id="IPR005119">
    <property type="entry name" value="LysR_subst-bd"/>
</dbReference>
<dbReference type="Gene3D" id="3.40.190.290">
    <property type="match status" value="1"/>
</dbReference>
<feature type="domain" description="HTH lysR-type" evidence="5">
    <location>
        <begin position="1"/>
        <end position="58"/>
    </location>
</feature>
<evidence type="ECO:0000256" key="3">
    <source>
        <dbReference type="ARBA" id="ARBA00023125"/>
    </source>
</evidence>
<dbReference type="InterPro" id="IPR036390">
    <property type="entry name" value="WH_DNA-bd_sf"/>
</dbReference>
<sequence length="299" mass="33690">MDLRQLKYFVAIAEEGQITRAAKRLNMEQPPLSRQLKLIEEELGVTLFDRGGKGLKLTDAGRLLLEKAESLLFQFDDAIREVQETEEGARGVLSIGSVVSCISLLPKQIERYRELYPHVTYKILEGDHFYLGEQLEKGAIDLIVARLPFEAQSIVSDYTVLPLPSDPFVAVIPSSWTELSSRQSINMVELAQFPFLTLKTDKTLRMHEQVVNECRRHGFEPNIICECSSVAIIMSLIAAGIGATVFPKSVLSSFPSDVVKMLRIEDADFQSGVGILWLNDRYLPKRAQYFIDSFRPGYS</sequence>
<name>A0ABT9U0W1_PAEHA</name>
<evidence type="ECO:0000259" key="5">
    <source>
        <dbReference type="PROSITE" id="PS50931"/>
    </source>
</evidence>
<evidence type="ECO:0000313" key="7">
    <source>
        <dbReference type="Proteomes" id="UP001229346"/>
    </source>
</evidence>
<keyword evidence="7" id="KW-1185">Reference proteome</keyword>
<comment type="caution">
    <text evidence="6">The sequence shown here is derived from an EMBL/GenBank/DDBJ whole genome shotgun (WGS) entry which is preliminary data.</text>
</comment>
<dbReference type="PRINTS" id="PR00039">
    <property type="entry name" value="HTHLYSR"/>
</dbReference>
<keyword evidence="3 6" id="KW-0238">DNA-binding</keyword>
<dbReference type="GO" id="GO:0003677">
    <property type="term" value="F:DNA binding"/>
    <property type="evidence" value="ECO:0007669"/>
    <property type="project" value="UniProtKB-KW"/>
</dbReference>
<dbReference type="PANTHER" id="PTHR30419">
    <property type="entry name" value="HTH-TYPE TRANSCRIPTIONAL REGULATOR YBHD"/>
    <property type="match status" value="1"/>
</dbReference>
<dbReference type="SUPFAM" id="SSF53850">
    <property type="entry name" value="Periplasmic binding protein-like II"/>
    <property type="match status" value="1"/>
</dbReference>
<dbReference type="Proteomes" id="UP001229346">
    <property type="component" value="Unassembled WGS sequence"/>
</dbReference>
<dbReference type="Pfam" id="PF03466">
    <property type="entry name" value="LysR_substrate"/>
    <property type="match status" value="1"/>
</dbReference>
<keyword evidence="2" id="KW-0805">Transcription regulation</keyword>
<protein>
    <submittedName>
        <fullName evidence="6">DNA-binding transcriptional LysR family regulator</fullName>
    </submittedName>
</protein>
<evidence type="ECO:0000256" key="4">
    <source>
        <dbReference type="ARBA" id="ARBA00023163"/>
    </source>
</evidence>